<dbReference type="GO" id="GO:0000724">
    <property type="term" value="P:double-strand break repair via homologous recombination"/>
    <property type="evidence" value="ECO:0007669"/>
    <property type="project" value="InterPro"/>
</dbReference>
<evidence type="ECO:0000313" key="3">
    <source>
        <dbReference type="Proteomes" id="UP000247409"/>
    </source>
</evidence>
<accession>A0A2V3IRQ4</accession>
<reference evidence="2 3" key="1">
    <citation type="journal article" date="2018" name="Mol. Biol. Evol.">
        <title>Analysis of the draft genome of the red seaweed Gracilariopsis chorda provides insights into genome size evolution in Rhodophyta.</title>
        <authorList>
            <person name="Lee J."/>
            <person name="Yang E.C."/>
            <person name="Graf L."/>
            <person name="Yang J.H."/>
            <person name="Qiu H."/>
            <person name="Zel Zion U."/>
            <person name="Chan C.X."/>
            <person name="Stephens T.G."/>
            <person name="Weber A.P.M."/>
            <person name="Boo G.H."/>
            <person name="Boo S.M."/>
            <person name="Kim K.M."/>
            <person name="Shin Y."/>
            <person name="Jung M."/>
            <person name="Lee S.J."/>
            <person name="Yim H.S."/>
            <person name="Lee J.H."/>
            <person name="Bhattacharya D."/>
            <person name="Yoon H.S."/>
        </authorList>
    </citation>
    <scope>NUCLEOTIDE SEQUENCE [LARGE SCALE GENOMIC DNA]</scope>
    <source>
        <strain evidence="2 3">SKKU-2015</strain>
        <tissue evidence="2">Whole body</tissue>
    </source>
</reference>
<dbReference type="OrthoDB" id="420422at2759"/>
<dbReference type="InterPro" id="IPR020588">
    <property type="entry name" value="RecA_ATP-bd"/>
</dbReference>
<dbReference type="GO" id="GO:0033063">
    <property type="term" value="C:Rad51B-Rad51C-Rad51D-XRCC2 complex"/>
    <property type="evidence" value="ECO:0007669"/>
    <property type="project" value="InterPro"/>
</dbReference>
<dbReference type="GO" id="GO:0005524">
    <property type="term" value="F:ATP binding"/>
    <property type="evidence" value="ECO:0007669"/>
    <property type="project" value="InterPro"/>
</dbReference>
<dbReference type="GO" id="GO:0005657">
    <property type="term" value="C:replication fork"/>
    <property type="evidence" value="ECO:0007669"/>
    <property type="project" value="InterPro"/>
</dbReference>
<dbReference type="InterPro" id="IPR030547">
    <property type="entry name" value="XRCC2"/>
</dbReference>
<evidence type="ECO:0000259" key="1">
    <source>
        <dbReference type="PROSITE" id="PS50162"/>
    </source>
</evidence>
<dbReference type="GO" id="GO:0140664">
    <property type="term" value="F:ATP-dependent DNA damage sensor activity"/>
    <property type="evidence" value="ECO:0007669"/>
    <property type="project" value="InterPro"/>
</dbReference>
<dbReference type="Gene3D" id="3.40.50.300">
    <property type="entry name" value="P-loop containing nucleotide triphosphate hydrolases"/>
    <property type="match status" value="1"/>
</dbReference>
<feature type="domain" description="RecA family profile 1" evidence="1">
    <location>
        <begin position="29"/>
        <end position="214"/>
    </location>
</feature>
<keyword evidence="3" id="KW-1185">Reference proteome</keyword>
<dbReference type="PANTHER" id="PTHR46644:SF2">
    <property type="entry name" value="DNA REPAIR PROTEIN XRCC2"/>
    <property type="match status" value="1"/>
</dbReference>
<proteinExistence type="predicted"/>
<dbReference type="PROSITE" id="PS50162">
    <property type="entry name" value="RECA_2"/>
    <property type="match status" value="1"/>
</dbReference>
<comment type="caution">
    <text evidence="2">The sequence shown here is derived from an EMBL/GenBank/DDBJ whole genome shotgun (WGS) entry which is preliminary data.</text>
</comment>
<dbReference type="Proteomes" id="UP000247409">
    <property type="component" value="Unassembled WGS sequence"/>
</dbReference>
<dbReference type="GO" id="GO:0003677">
    <property type="term" value="F:DNA binding"/>
    <property type="evidence" value="ECO:0007669"/>
    <property type="project" value="InterPro"/>
</dbReference>
<sequence>MSPDPVSRAIAARLGTFAIPRNRLTVDRGAAVVRTGLAVLDETRDMPVRLGSLIDVTGVSLSGKTQVLHFIAAYALLNRTCGNGPVVCWYDLNRGLDPNRLRQMIISKQRQGGSNVTERDISDLDGLLVYRPSSTLSLCASIHDLKRFLSAEGAGVQTVIIDSLGSFHYMDKYEFDSGLRDSSTMKQSIELVLARVLEPILSLRKVVVYVSKSCLFDEVKLDIPWPFPRAGVPSMPKDFMPDLWKNLTSHIILMYHIESTSSDYNNGARRGVVAMYYKDPQKNLIRKPVVGSASLATINNDGLFFESLHVAG</sequence>
<dbReference type="InterPro" id="IPR027417">
    <property type="entry name" value="P-loop_NTPase"/>
</dbReference>
<dbReference type="SUPFAM" id="SSF52540">
    <property type="entry name" value="P-loop containing nucleoside triphosphate hydrolases"/>
    <property type="match status" value="1"/>
</dbReference>
<organism evidence="2 3">
    <name type="scientific">Gracilariopsis chorda</name>
    <dbReference type="NCBI Taxonomy" id="448386"/>
    <lineage>
        <taxon>Eukaryota</taxon>
        <taxon>Rhodophyta</taxon>
        <taxon>Florideophyceae</taxon>
        <taxon>Rhodymeniophycidae</taxon>
        <taxon>Gracilariales</taxon>
        <taxon>Gracilariaceae</taxon>
        <taxon>Gracilariopsis</taxon>
    </lineage>
</organism>
<dbReference type="EMBL" id="NBIV01000092">
    <property type="protein sequence ID" value="PXF44397.1"/>
    <property type="molecule type" value="Genomic_DNA"/>
</dbReference>
<dbReference type="AlphaFoldDB" id="A0A2V3IRQ4"/>
<evidence type="ECO:0000313" key="2">
    <source>
        <dbReference type="EMBL" id="PXF44397.1"/>
    </source>
</evidence>
<gene>
    <name evidence="2" type="ORF">BWQ96_05840</name>
</gene>
<name>A0A2V3IRQ4_9FLOR</name>
<protein>
    <submittedName>
        <fullName evidence="2">DNA repair protein XRCC2-like</fullName>
    </submittedName>
</protein>
<dbReference type="STRING" id="448386.A0A2V3IRQ4"/>
<dbReference type="PANTHER" id="PTHR46644">
    <property type="entry name" value="DNA REPAIR PROTEIN XRCC2"/>
    <property type="match status" value="1"/>
</dbReference>